<dbReference type="PANTHER" id="PTHR43685">
    <property type="entry name" value="GLYCOSYLTRANSFERASE"/>
    <property type="match status" value="1"/>
</dbReference>
<dbReference type="Proteomes" id="UP000636505">
    <property type="component" value="Unassembled WGS sequence"/>
</dbReference>
<sequence length="330" mass="37168">MLAEYPSPSTEMTLFLPTVSVIIPIYNGELDLPGLADCLLQQIYPAERVEYLLVDNGSRDRTPQLIADAVARASAQGLTFRYLNETDIQSAYAARNTGIRQATGEILAFTDADCYPQPDWLVNLVQGFKAPEVGLTVGEVAALPGQSWLEKYAERQQLMSQKDTLAHPFCPYGQTANIAIRAAALAEIGLFRPHLTTGGDADLCWRLQREGGWQLYFAEDAVIRHRHRATLKALYSQWYRYGRSNRYLHELHGTELARPLRQPELKKQLARWLLKEIPLTSWQLLRGKARPIDLLRTPIGLYCARARTQGQQAAQLSEAARLIVQQEPVE</sequence>
<feature type="domain" description="Glycosyltransferase 2-like" evidence="1">
    <location>
        <begin position="20"/>
        <end position="155"/>
    </location>
</feature>
<name>A0A8J7DSF5_9CYAN</name>
<dbReference type="EMBL" id="JADEXG010000089">
    <property type="protein sequence ID" value="MBE9080179.1"/>
    <property type="molecule type" value="Genomic_DNA"/>
</dbReference>
<gene>
    <name evidence="2" type="ORF">IQ241_23305</name>
</gene>
<dbReference type="SUPFAM" id="SSF53448">
    <property type="entry name" value="Nucleotide-diphospho-sugar transferases"/>
    <property type="match status" value="1"/>
</dbReference>
<keyword evidence="3" id="KW-1185">Reference proteome</keyword>
<evidence type="ECO:0000313" key="3">
    <source>
        <dbReference type="Proteomes" id="UP000636505"/>
    </source>
</evidence>
<dbReference type="Pfam" id="PF00535">
    <property type="entry name" value="Glycos_transf_2"/>
    <property type="match status" value="1"/>
</dbReference>
<dbReference type="InterPro" id="IPR029044">
    <property type="entry name" value="Nucleotide-diphossugar_trans"/>
</dbReference>
<organism evidence="2 3">
    <name type="scientific">Vasconcelosia minhoensis LEGE 07310</name>
    <dbReference type="NCBI Taxonomy" id="915328"/>
    <lineage>
        <taxon>Bacteria</taxon>
        <taxon>Bacillati</taxon>
        <taxon>Cyanobacteriota</taxon>
        <taxon>Cyanophyceae</taxon>
        <taxon>Nodosilineales</taxon>
        <taxon>Cymatolegaceae</taxon>
        <taxon>Vasconcelosia</taxon>
        <taxon>Vasconcelosia minhoensis</taxon>
    </lineage>
</organism>
<proteinExistence type="predicted"/>
<dbReference type="InterPro" id="IPR050834">
    <property type="entry name" value="Glycosyltransf_2"/>
</dbReference>
<dbReference type="Gene3D" id="3.90.550.10">
    <property type="entry name" value="Spore Coat Polysaccharide Biosynthesis Protein SpsA, Chain A"/>
    <property type="match status" value="1"/>
</dbReference>
<dbReference type="AlphaFoldDB" id="A0A8J7DSF5"/>
<evidence type="ECO:0000313" key="2">
    <source>
        <dbReference type="EMBL" id="MBE9080179.1"/>
    </source>
</evidence>
<comment type="caution">
    <text evidence="2">The sequence shown here is derived from an EMBL/GenBank/DDBJ whole genome shotgun (WGS) entry which is preliminary data.</text>
</comment>
<dbReference type="PANTHER" id="PTHR43685:SF2">
    <property type="entry name" value="GLYCOSYLTRANSFERASE 2-LIKE DOMAIN-CONTAINING PROTEIN"/>
    <property type="match status" value="1"/>
</dbReference>
<evidence type="ECO:0000259" key="1">
    <source>
        <dbReference type="Pfam" id="PF00535"/>
    </source>
</evidence>
<dbReference type="InterPro" id="IPR001173">
    <property type="entry name" value="Glyco_trans_2-like"/>
</dbReference>
<accession>A0A8J7DSF5</accession>
<reference evidence="2" key="1">
    <citation type="submission" date="2020-10" db="EMBL/GenBank/DDBJ databases">
        <authorList>
            <person name="Castelo-Branco R."/>
            <person name="Eusebio N."/>
            <person name="Adriana R."/>
            <person name="Vieira A."/>
            <person name="Brugerolle De Fraissinette N."/>
            <person name="Rezende De Castro R."/>
            <person name="Schneider M.P."/>
            <person name="Vasconcelos V."/>
            <person name="Leao P.N."/>
        </authorList>
    </citation>
    <scope>NUCLEOTIDE SEQUENCE</scope>
    <source>
        <strain evidence="2">LEGE 07310</strain>
    </source>
</reference>
<protein>
    <submittedName>
        <fullName evidence="2">Glycosyltransferase</fullName>
    </submittedName>
</protein>